<feature type="compositionally biased region" description="Polar residues" evidence="1">
    <location>
        <begin position="15"/>
        <end position="33"/>
    </location>
</feature>
<name>A0A1E5BK41_9VIBR</name>
<dbReference type="InterPro" id="IPR051244">
    <property type="entry name" value="TCAF"/>
</dbReference>
<dbReference type="OrthoDB" id="9758386at2"/>
<dbReference type="InterPro" id="IPR031161">
    <property type="entry name" value="Peptidase_M60_dom"/>
</dbReference>
<evidence type="ECO:0000256" key="1">
    <source>
        <dbReference type="SAM" id="MobiDB-lite"/>
    </source>
</evidence>
<reference evidence="3 4" key="1">
    <citation type="journal article" date="2012" name="Science">
        <title>Ecological populations of bacteria act as socially cohesive units of antibiotic production and resistance.</title>
        <authorList>
            <person name="Cordero O.X."/>
            <person name="Wildschutte H."/>
            <person name="Kirkup B."/>
            <person name="Proehl S."/>
            <person name="Ngo L."/>
            <person name="Hussain F."/>
            <person name="Le Roux F."/>
            <person name="Mincer T."/>
            <person name="Polz M.F."/>
        </authorList>
    </citation>
    <scope>NUCLEOTIDE SEQUENCE [LARGE SCALE GENOMIC DNA]</scope>
    <source>
        <strain evidence="3 4">ZF-129</strain>
    </source>
</reference>
<sequence length="671" mass="75560">MCHEQMLYKSKWWAGSSSEPNPNGPTSSNQSGWGNDPWLPIPDSSECNSGQANRAPSIELGPDIEVLSPSQAVVLDGSDSFDEDGDRLTYRWRQVSGPSVDISNSQKEIASFELPRLTEDALYTFQLTVNDGKAQAVDNVSITGLAAKNQRPNAIAGKDIQIDALPAEVQLDGSLSTDVDSDKLEYHWEQISGPQAEITDPQSKYTNVRFPSGNHGDSDYMFKLTVSDGELTDTDNIVVSVASGDDLMPRSFSVEQPGKSSDLQSDQRRRMAPTPLQSTGFWVNKGETLDVNLSIDGAALSELPQLFISLPDDRTYKFKHAEKHRLTKGSNEIEINKSGILYIYNDAKINNSNVKVDLISGGQPFPRFKLNENTLNDWKEMLNDYSDIPYVELVGENIIITAKKYPALEYIEGNGPERLISGWDDAIQWAQEQYGITSDDRNSPHRIISHKFHFVDGLEPEGTINNDKCSGSMNAWMWRLMACSDNGLKNIFVVEDNKAGDWGPWHELGHHMQIQPFTWSGMGEVTVNLTSLYINRKFNIESRLETKGTWDNVIFPYLNKPIKDFDSLNVWGKLGMFWQLDLAFGEEFYQQLGFNYRENSMYSSSISNDTKIQRFVIESSKASGFNLVEFFEKWGINVTTSTKQEVNSMKLSTLNVPIWENRDNDIKYTLK</sequence>
<feature type="region of interest" description="Disordered" evidence="1">
    <location>
        <begin position="248"/>
        <end position="271"/>
    </location>
</feature>
<dbReference type="PROSITE" id="PS51723">
    <property type="entry name" value="PEPTIDASE_M60"/>
    <property type="match status" value="1"/>
</dbReference>
<dbReference type="Pfam" id="PF22352">
    <property type="entry name" value="K319L-like_PKD"/>
    <property type="match status" value="2"/>
</dbReference>
<dbReference type="eggNOG" id="COG3979">
    <property type="taxonomic scope" value="Bacteria"/>
</dbReference>
<comment type="caution">
    <text evidence="3">The sequence shown here is derived from an EMBL/GenBank/DDBJ whole genome shotgun (WGS) entry which is preliminary data.</text>
</comment>
<dbReference type="Pfam" id="PF13402">
    <property type="entry name" value="Peptidase_M60"/>
    <property type="match status" value="1"/>
</dbReference>
<dbReference type="InterPro" id="IPR042279">
    <property type="entry name" value="Pep_M60_3"/>
</dbReference>
<dbReference type="eggNOG" id="COG4932">
    <property type="taxonomic scope" value="Bacteria"/>
</dbReference>
<gene>
    <name evidence="3" type="ORF">A1QO_16490</name>
</gene>
<dbReference type="Gene3D" id="3.40.390.80">
    <property type="entry name" value="Peptidase M60, enhancin-like domain 2"/>
    <property type="match status" value="1"/>
</dbReference>
<feature type="domain" description="Peptidase M60" evidence="2">
    <location>
        <begin position="274"/>
        <end position="585"/>
    </location>
</feature>
<dbReference type="SMART" id="SM01276">
    <property type="entry name" value="M60-like"/>
    <property type="match status" value="1"/>
</dbReference>
<dbReference type="EMBL" id="AJYQ02000003">
    <property type="protein sequence ID" value="OEE38143.1"/>
    <property type="molecule type" value="Genomic_DNA"/>
</dbReference>
<dbReference type="InterPro" id="IPR013783">
    <property type="entry name" value="Ig-like_fold"/>
</dbReference>
<dbReference type="PANTHER" id="PTHR15730">
    <property type="entry name" value="EXPERIMENTAL AUTOIMMUNE PROSTATITIS ANTIGEN 2-RELATED"/>
    <property type="match status" value="1"/>
</dbReference>
<feature type="region of interest" description="Disordered" evidence="1">
    <location>
        <begin position="13"/>
        <end position="56"/>
    </location>
</feature>
<dbReference type="Proteomes" id="UP000094741">
    <property type="component" value="Unassembled WGS sequence"/>
</dbReference>
<feature type="compositionally biased region" description="Polar residues" evidence="1">
    <location>
        <begin position="45"/>
        <end position="54"/>
    </location>
</feature>
<dbReference type="AlphaFoldDB" id="A0A1E5BK41"/>
<proteinExistence type="predicted"/>
<dbReference type="Gene3D" id="1.10.390.30">
    <property type="entry name" value="Peptidase M60, enhancin-like domain 3"/>
    <property type="match status" value="1"/>
</dbReference>
<evidence type="ECO:0000313" key="3">
    <source>
        <dbReference type="EMBL" id="OEE38143.1"/>
    </source>
</evidence>
<dbReference type="Gene3D" id="2.60.120.1250">
    <property type="entry name" value="Peptidase M60, enhancin-like domain 1"/>
    <property type="match status" value="1"/>
</dbReference>
<dbReference type="PANTHER" id="PTHR15730:SF5">
    <property type="entry name" value="SI:CH211-210B2.2-RELATED"/>
    <property type="match status" value="1"/>
</dbReference>
<dbReference type="STRING" id="1187848.A1QO_16490"/>
<protein>
    <recommendedName>
        <fullName evidence="2">Peptidase M60 domain-containing protein</fullName>
    </recommendedName>
</protein>
<organism evidence="3 4">
    <name type="scientific">Vibrio genomosp. F10 str. ZF-129</name>
    <dbReference type="NCBI Taxonomy" id="1187848"/>
    <lineage>
        <taxon>Bacteria</taxon>
        <taxon>Pseudomonadati</taxon>
        <taxon>Pseudomonadota</taxon>
        <taxon>Gammaproteobacteria</taxon>
        <taxon>Vibrionales</taxon>
        <taxon>Vibrionaceae</taxon>
        <taxon>Vibrio</taxon>
    </lineage>
</organism>
<dbReference type="Gene3D" id="2.60.40.10">
    <property type="entry name" value="Immunoglobulins"/>
    <property type="match status" value="2"/>
</dbReference>
<evidence type="ECO:0000259" key="2">
    <source>
        <dbReference type="PROSITE" id="PS51723"/>
    </source>
</evidence>
<accession>A0A1E5BK41</accession>
<evidence type="ECO:0000313" key="4">
    <source>
        <dbReference type="Proteomes" id="UP000094741"/>
    </source>
</evidence>